<dbReference type="Proteomes" id="UP001589608">
    <property type="component" value="Unassembled WGS sequence"/>
</dbReference>
<feature type="region of interest" description="Disordered" evidence="1">
    <location>
        <begin position="28"/>
        <end position="68"/>
    </location>
</feature>
<sequence length="251" mass="25362">MAPYSKLTVLMAAVLLATVPAGCGRPGAGGAPGPAGPAPTLSGTASASAGPSSPAPVPSSSSSPAATATASNRVVSASVAYPWHWPNDPARPGAVRHDVAVPPVPALVAIGAASHPASGSQPAFDRMSFTFTAALPGYRFAFVDQLVGDAGGRPVPIAGRGVLRVIFQPAQAHTADGTASSIGTQPRRPLHLTRMVDYAAAGDFEGVLTYGIGIDRPGQGNPQPRVRAYEVVRIGAGGRTTYTVAIDIAWR</sequence>
<dbReference type="RefSeq" id="WP_223093076.1">
    <property type="nucleotide sequence ID" value="NZ_CP061913.1"/>
</dbReference>
<accession>A0ABV5MAI5</accession>
<reference evidence="4 5" key="1">
    <citation type="submission" date="2024-09" db="EMBL/GenBank/DDBJ databases">
        <authorList>
            <person name="Sun Q."/>
            <person name="Mori K."/>
        </authorList>
    </citation>
    <scope>NUCLEOTIDE SEQUENCE [LARGE SCALE GENOMIC DNA]</scope>
    <source>
        <strain evidence="4 5">JCM 3307</strain>
    </source>
</reference>
<feature type="domain" description="AMIN-like" evidence="3">
    <location>
        <begin position="119"/>
        <end position="216"/>
    </location>
</feature>
<keyword evidence="2" id="KW-0732">Signal</keyword>
<gene>
    <name evidence="4" type="ORF">ACFFTR_22485</name>
</gene>
<feature type="compositionally biased region" description="Low complexity" evidence="1">
    <location>
        <begin position="38"/>
        <end position="68"/>
    </location>
</feature>
<protein>
    <recommendedName>
        <fullName evidence="3">AMIN-like domain-containing protein</fullName>
    </recommendedName>
</protein>
<dbReference type="Pfam" id="PF24837">
    <property type="entry name" value="AMIN-like"/>
    <property type="match status" value="1"/>
</dbReference>
<keyword evidence="5" id="KW-1185">Reference proteome</keyword>
<evidence type="ECO:0000256" key="2">
    <source>
        <dbReference type="SAM" id="SignalP"/>
    </source>
</evidence>
<feature type="chain" id="PRO_5045572379" description="AMIN-like domain-containing protein" evidence="2">
    <location>
        <begin position="22"/>
        <end position="251"/>
    </location>
</feature>
<evidence type="ECO:0000256" key="1">
    <source>
        <dbReference type="SAM" id="MobiDB-lite"/>
    </source>
</evidence>
<evidence type="ECO:0000313" key="4">
    <source>
        <dbReference type="EMBL" id="MFB9445858.1"/>
    </source>
</evidence>
<dbReference type="InterPro" id="IPR056303">
    <property type="entry name" value="AMIN-like"/>
</dbReference>
<evidence type="ECO:0000313" key="5">
    <source>
        <dbReference type="Proteomes" id="UP001589608"/>
    </source>
</evidence>
<comment type="caution">
    <text evidence="4">The sequence shown here is derived from an EMBL/GenBank/DDBJ whole genome shotgun (WGS) entry which is preliminary data.</text>
</comment>
<feature type="signal peptide" evidence="2">
    <location>
        <begin position="1"/>
        <end position="21"/>
    </location>
</feature>
<name>A0ABV5MAI5_9ACTN</name>
<dbReference type="EMBL" id="JBHMCA010000043">
    <property type="protein sequence ID" value="MFB9445858.1"/>
    <property type="molecule type" value="Genomic_DNA"/>
</dbReference>
<evidence type="ECO:0000259" key="3">
    <source>
        <dbReference type="Pfam" id="PF24837"/>
    </source>
</evidence>
<proteinExistence type="predicted"/>
<organism evidence="4 5">
    <name type="scientific">Dactylosporangium vinaceum</name>
    <dbReference type="NCBI Taxonomy" id="53362"/>
    <lineage>
        <taxon>Bacteria</taxon>
        <taxon>Bacillati</taxon>
        <taxon>Actinomycetota</taxon>
        <taxon>Actinomycetes</taxon>
        <taxon>Micromonosporales</taxon>
        <taxon>Micromonosporaceae</taxon>
        <taxon>Dactylosporangium</taxon>
    </lineage>
</organism>